<dbReference type="Pfam" id="PF13843">
    <property type="entry name" value="DDE_Tnp_1_7"/>
    <property type="match status" value="1"/>
</dbReference>
<dbReference type="PANTHER" id="PTHR46599">
    <property type="entry name" value="PIGGYBAC TRANSPOSABLE ELEMENT-DERIVED PROTEIN 4"/>
    <property type="match status" value="1"/>
</dbReference>
<sequence length="196" mass="22096">MKSGKSHHFGPEKWFRSKNTVNSDGRPILRPTNYLSTGFGGSRSPRPSGPFSGPLTNFLHSAAAMMDRFTGEQVLQQLWSVQYNYSDSDDEAKDVSEEEDDVEYNLARRCHFRQYIPSKPAKYGITFWVAWDARSSYAWKMQVYTGKPVGGAAERNQGMLVVLDVTEGLTPLAVFNNLIDVSSDNAFVIWREMNPA</sequence>
<dbReference type="EMBL" id="CAWUFR010001333">
    <property type="protein sequence ID" value="CAK6983491.1"/>
    <property type="molecule type" value="Genomic_DNA"/>
</dbReference>
<evidence type="ECO:0000313" key="3">
    <source>
        <dbReference type="EMBL" id="CAK6983491.1"/>
    </source>
</evidence>
<keyword evidence="4" id="KW-1185">Reference proteome</keyword>
<dbReference type="AlphaFoldDB" id="A0AAV1QLC7"/>
<evidence type="ECO:0000256" key="1">
    <source>
        <dbReference type="SAM" id="MobiDB-lite"/>
    </source>
</evidence>
<evidence type="ECO:0000313" key="4">
    <source>
        <dbReference type="Proteomes" id="UP001314229"/>
    </source>
</evidence>
<feature type="compositionally biased region" description="Low complexity" evidence="1">
    <location>
        <begin position="42"/>
        <end position="52"/>
    </location>
</feature>
<name>A0AAV1QLC7_SCOSC</name>
<organism evidence="3 4">
    <name type="scientific">Scomber scombrus</name>
    <name type="common">Atlantic mackerel</name>
    <name type="synonym">Scomber vernalis</name>
    <dbReference type="NCBI Taxonomy" id="13677"/>
    <lineage>
        <taxon>Eukaryota</taxon>
        <taxon>Metazoa</taxon>
        <taxon>Chordata</taxon>
        <taxon>Craniata</taxon>
        <taxon>Vertebrata</taxon>
        <taxon>Euteleostomi</taxon>
        <taxon>Actinopterygii</taxon>
        <taxon>Neopterygii</taxon>
        <taxon>Teleostei</taxon>
        <taxon>Neoteleostei</taxon>
        <taxon>Acanthomorphata</taxon>
        <taxon>Pelagiaria</taxon>
        <taxon>Scombriformes</taxon>
        <taxon>Scombridae</taxon>
        <taxon>Scomber</taxon>
    </lineage>
</organism>
<reference evidence="3 4" key="1">
    <citation type="submission" date="2024-01" db="EMBL/GenBank/DDBJ databases">
        <authorList>
            <person name="Alioto T."/>
            <person name="Alioto T."/>
            <person name="Gomez Garrido J."/>
        </authorList>
    </citation>
    <scope>NUCLEOTIDE SEQUENCE [LARGE SCALE GENOMIC DNA]</scope>
</reference>
<evidence type="ECO:0000259" key="2">
    <source>
        <dbReference type="Pfam" id="PF13843"/>
    </source>
</evidence>
<feature type="region of interest" description="Disordered" evidence="1">
    <location>
        <begin position="1"/>
        <end position="52"/>
    </location>
</feature>
<protein>
    <submittedName>
        <fullName evidence="3">PiggyBac transposable element-derived protein 4-like</fullName>
    </submittedName>
</protein>
<accession>A0AAV1QLC7</accession>
<dbReference type="InterPro" id="IPR029526">
    <property type="entry name" value="PGBD"/>
</dbReference>
<dbReference type="Proteomes" id="UP001314229">
    <property type="component" value="Unassembled WGS sequence"/>
</dbReference>
<proteinExistence type="predicted"/>
<gene>
    <name evidence="3" type="ORF">FSCOSCO3_A028086</name>
</gene>
<dbReference type="PANTHER" id="PTHR46599:SF6">
    <property type="entry name" value="DUAL SPECIFICITY PHOSPHATASE 26"/>
    <property type="match status" value="1"/>
</dbReference>
<feature type="domain" description="PiggyBac transposable element-derived protein" evidence="2">
    <location>
        <begin position="108"/>
        <end position="169"/>
    </location>
</feature>
<comment type="caution">
    <text evidence="3">The sequence shown here is derived from an EMBL/GenBank/DDBJ whole genome shotgun (WGS) entry which is preliminary data.</text>
</comment>